<organism evidence="1 2">
    <name type="scientific">Paracoccus aurantiacus</name>
    <dbReference type="NCBI Taxonomy" id="2599412"/>
    <lineage>
        <taxon>Bacteria</taxon>
        <taxon>Pseudomonadati</taxon>
        <taxon>Pseudomonadota</taxon>
        <taxon>Alphaproteobacteria</taxon>
        <taxon>Rhodobacterales</taxon>
        <taxon>Paracoccaceae</taxon>
        <taxon>Paracoccus</taxon>
    </lineage>
</organism>
<name>A0A5C6RPX4_9RHOB</name>
<keyword evidence="2" id="KW-1185">Reference proteome</keyword>
<evidence type="ECO:0000313" key="1">
    <source>
        <dbReference type="EMBL" id="TXB64426.1"/>
    </source>
</evidence>
<gene>
    <name evidence="1" type="ORF">FQV27_17860</name>
</gene>
<protein>
    <submittedName>
        <fullName evidence="1">Uncharacterized protein</fullName>
    </submittedName>
</protein>
<proteinExistence type="predicted"/>
<dbReference type="Proteomes" id="UP000321562">
    <property type="component" value="Unassembled WGS sequence"/>
</dbReference>
<dbReference type="EMBL" id="VOPL01000013">
    <property type="protein sequence ID" value="TXB64426.1"/>
    <property type="molecule type" value="Genomic_DNA"/>
</dbReference>
<reference evidence="1 2" key="1">
    <citation type="submission" date="2019-08" db="EMBL/GenBank/DDBJ databases">
        <authorList>
            <person name="Ye J."/>
        </authorList>
    </citation>
    <scope>NUCLEOTIDE SEQUENCE [LARGE SCALE GENOMIC DNA]</scope>
    <source>
        <strain evidence="1 2">TK008</strain>
    </source>
</reference>
<dbReference type="OrthoDB" id="6197542at2"/>
<accession>A0A5C6RPX4</accession>
<comment type="caution">
    <text evidence="1">The sequence shown here is derived from an EMBL/GenBank/DDBJ whole genome shotgun (WGS) entry which is preliminary data.</text>
</comment>
<dbReference type="AlphaFoldDB" id="A0A5C6RPX4"/>
<sequence>MAGGFPASAECSAAKVEMIRRITPFPIEPPLQLWNCPMGGGAGGAAVAGLASFVPDGLTPEVRQYRDGIELYHIRHYSSRRNQDGSYSVQDITEAGTYDAGGDFHWSPASFEHGPAWLSGAVGGRREPVEQCVSTSSDGTCRRYETIGYTNVYGSEGIGGFTGTGSFTPSRLRGVAIRYLDYQGNEHAEFVSY</sequence>
<evidence type="ECO:0000313" key="2">
    <source>
        <dbReference type="Proteomes" id="UP000321562"/>
    </source>
</evidence>